<accession>A0A368FX88</accession>
<dbReference type="EMBL" id="JOJR01000727">
    <property type="protein sequence ID" value="RCN34897.1"/>
    <property type="molecule type" value="Genomic_DNA"/>
</dbReference>
<comment type="caution">
    <text evidence="1">The sequence shown here is derived from an EMBL/GenBank/DDBJ whole genome shotgun (WGS) entry which is preliminary data.</text>
</comment>
<dbReference type="OrthoDB" id="6141328at2759"/>
<dbReference type="Proteomes" id="UP000252519">
    <property type="component" value="Unassembled WGS sequence"/>
</dbReference>
<proteinExistence type="predicted"/>
<protein>
    <submittedName>
        <fullName evidence="1">Uncharacterized protein</fullName>
    </submittedName>
</protein>
<keyword evidence="2" id="KW-1185">Reference proteome</keyword>
<dbReference type="AlphaFoldDB" id="A0A368FX88"/>
<reference evidence="1 2" key="1">
    <citation type="submission" date="2014-10" db="EMBL/GenBank/DDBJ databases">
        <title>Draft genome of the hookworm Ancylostoma caninum.</title>
        <authorList>
            <person name="Mitreva M."/>
        </authorList>
    </citation>
    <scope>NUCLEOTIDE SEQUENCE [LARGE SCALE GENOMIC DNA]</scope>
    <source>
        <strain evidence="1 2">Baltimore</strain>
    </source>
</reference>
<evidence type="ECO:0000313" key="2">
    <source>
        <dbReference type="Proteomes" id="UP000252519"/>
    </source>
</evidence>
<dbReference type="PANTHER" id="PTHR31751:SF42">
    <property type="entry name" value="PROTEIN CBG10204"/>
    <property type="match status" value="1"/>
</dbReference>
<dbReference type="PANTHER" id="PTHR31751">
    <property type="entry name" value="SI:CH211-108C17.2-RELATED-RELATED"/>
    <property type="match status" value="1"/>
</dbReference>
<sequence length="483" mass="55007">MIPVISVSCSGCSNSEASVASINHKDNAIHSMPRDHAEVVRMAIAAATTGARISSLLRFSKEANVAFVSKSTFHNVFEKLGPSIERVYKKHQLATFEVVKSAYEADGIQDGWDIAVTYSYDSWKFCAGLCKVLAVDLKTKLCLHSEVMHVANSDSERTRIKKEGLRFLLYWFADRGLKIRSVCVDGAGPLGRFIIGLNKELSWEMERRIDTRLFAQHICKKVQELSKKRGSSALKGWIKPLRSHIGYAARAGYATGDVNNIKFIFNTFLNHIAGIHKWEKDGWTGDLTECDHGNIEYDGLETIPLGSDLHKKLRRIMLQKFCQKNLPKLSPFGGDTRSEMRNALDHMYCPKEIYLTPETYSAYLSLSSLHLNTLTMAEMRGEDDFDSMYSLNVQQHGEMNHMTRKNKVVHEWRRDIREDYFAARQFDIDRDVLEAENATHNSLDQFDSDLEEFYPDIPQYKPDYINDALENDSDDCDTDGEDI</sequence>
<name>A0A368FX88_ANCCA</name>
<organism evidence="1 2">
    <name type="scientific">Ancylostoma caninum</name>
    <name type="common">Dog hookworm</name>
    <dbReference type="NCBI Taxonomy" id="29170"/>
    <lineage>
        <taxon>Eukaryota</taxon>
        <taxon>Metazoa</taxon>
        <taxon>Ecdysozoa</taxon>
        <taxon>Nematoda</taxon>
        <taxon>Chromadorea</taxon>
        <taxon>Rhabditida</taxon>
        <taxon>Rhabditina</taxon>
        <taxon>Rhabditomorpha</taxon>
        <taxon>Strongyloidea</taxon>
        <taxon>Ancylostomatidae</taxon>
        <taxon>Ancylostomatinae</taxon>
        <taxon>Ancylostoma</taxon>
    </lineage>
</organism>
<gene>
    <name evidence="1" type="ORF">ANCCAN_19259</name>
</gene>
<evidence type="ECO:0000313" key="1">
    <source>
        <dbReference type="EMBL" id="RCN34897.1"/>
    </source>
</evidence>